<evidence type="ECO:0008006" key="4">
    <source>
        <dbReference type="Google" id="ProtNLM"/>
    </source>
</evidence>
<keyword evidence="1" id="KW-1133">Transmembrane helix</keyword>
<gene>
    <name evidence="2" type="ORF">GOEFS_070_00190</name>
</gene>
<dbReference type="EMBL" id="BAEH01000070">
    <property type="protein sequence ID" value="GAB18935.1"/>
    <property type="molecule type" value="Genomic_DNA"/>
</dbReference>
<dbReference type="eggNOG" id="ENOG5033BMS">
    <property type="taxonomic scope" value="Bacteria"/>
</dbReference>
<keyword evidence="1" id="KW-0472">Membrane</keyword>
<feature type="transmembrane region" description="Helical" evidence="1">
    <location>
        <begin position="29"/>
        <end position="53"/>
    </location>
</feature>
<evidence type="ECO:0000313" key="2">
    <source>
        <dbReference type="EMBL" id="GAB18935.1"/>
    </source>
</evidence>
<sequence length="59" mass="5779">MNNAALGLFAGLLIAIATAAGGFGGFVLALLLGGIGLVIGLSRDGVIDLGALLRSRNRG</sequence>
<name>H0R1I4_9ACTN</name>
<keyword evidence="1" id="KW-0812">Transmembrane</keyword>
<comment type="caution">
    <text evidence="2">The sequence shown here is derived from an EMBL/GenBank/DDBJ whole genome shotgun (WGS) entry which is preliminary data.</text>
</comment>
<evidence type="ECO:0000256" key="1">
    <source>
        <dbReference type="SAM" id="Phobius"/>
    </source>
</evidence>
<accession>H0R1I4</accession>
<dbReference type="STRING" id="1077974.GOEFS_070_00190"/>
<protein>
    <recommendedName>
        <fullName evidence="4">DUF2273 domain-containing protein</fullName>
    </recommendedName>
</protein>
<reference evidence="2 3" key="1">
    <citation type="submission" date="2011-12" db="EMBL/GenBank/DDBJ databases">
        <title>Whole genome shotgun sequence of Gordonia effusa NBRC 100432.</title>
        <authorList>
            <person name="Yoshida I."/>
            <person name="Takarada H."/>
            <person name="Hosoyama A."/>
            <person name="Tsuchikane K."/>
            <person name="Katsumata H."/>
            <person name="Yamazaki S."/>
            <person name="Fujita N."/>
        </authorList>
    </citation>
    <scope>NUCLEOTIDE SEQUENCE [LARGE SCALE GENOMIC DNA]</scope>
    <source>
        <strain evidence="2 3">NBRC 100432</strain>
    </source>
</reference>
<dbReference type="Proteomes" id="UP000035034">
    <property type="component" value="Unassembled WGS sequence"/>
</dbReference>
<evidence type="ECO:0000313" key="3">
    <source>
        <dbReference type="Proteomes" id="UP000035034"/>
    </source>
</evidence>
<proteinExistence type="predicted"/>
<organism evidence="2 3">
    <name type="scientific">Gordonia effusa NBRC 100432</name>
    <dbReference type="NCBI Taxonomy" id="1077974"/>
    <lineage>
        <taxon>Bacteria</taxon>
        <taxon>Bacillati</taxon>
        <taxon>Actinomycetota</taxon>
        <taxon>Actinomycetes</taxon>
        <taxon>Mycobacteriales</taxon>
        <taxon>Gordoniaceae</taxon>
        <taxon>Gordonia</taxon>
    </lineage>
</organism>
<dbReference type="RefSeq" id="WP_007318271.1">
    <property type="nucleotide sequence ID" value="NZ_BAEH01000070.1"/>
</dbReference>
<keyword evidence="3" id="KW-1185">Reference proteome</keyword>
<dbReference type="AlphaFoldDB" id="H0R1I4"/>